<gene>
    <name evidence="5" type="ORF">LWI29_003017</name>
</gene>
<reference evidence="5" key="1">
    <citation type="journal article" date="2022" name="Plant J.">
        <title>Strategies of tolerance reflected in two North American maple genomes.</title>
        <authorList>
            <person name="McEvoy S.L."/>
            <person name="Sezen U.U."/>
            <person name="Trouern-Trend A."/>
            <person name="McMahon S.M."/>
            <person name="Schaberg P.G."/>
            <person name="Yang J."/>
            <person name="Wegrzyn J.L."/>
            <person name="Swenson N.G."/>
        </authorList>
    </citation>
    <scope>NUCLEOTIDE SEQUENCE</scope>
    <source>
        <strain evidence="5">NS2018</strain>
    </source>
</reference>
<organism evidence="5 6">
    <name type="scientific">Acer saccharum</name>
    <name type="common">Sugar maple</name>
    <dbReference type="NCBI Taxonomy" id="4024"/>
    <lineage>
        <taxon>Eukaryota</taxon>
        <taxon>Viridiplantae</taxon>
        <taxon>Streptophyta</taxon>
        <taxon>Embryophyta</taxon>
        <taxon>Tracheophyta</taxon>
        <taxon>Spermatophyta</taxon>
        <taxon>Magnoliopsida</taxon>
        <taxon>eudicotyledons</taxon>
        <taxon>Gunneridae</taxon>
        <taxon>Pentapetalae</taxon>
        <taxon>rosids</taxon>
        <taxon>malvids</taxon>
        <taxon>Sapindales</taxon>
        <taxon>Sapindaceae</taxon>
        <taxon>Hippocastanoideae</taxon>
        <taxon>Acereae</taxon>
        <taxon>Acer</taxon>
    </lineage>
</organism>
<evidence type="ECO:0000259" key="4">
    <source>
        <dbReference type="Pfam" id="PF26168"/>
    </source>
</evidence>
<keyword evidence="2" id="KW-0328">Glycosyltransferase</keyword>
<accession>A0AA39UZA2</accession>
<name>A0AA39UZA2_ACESA</name>
<evidence type="ECO:0000313" key="6">
    <source>
        <dbReference type="Proteomes" id="UP001168877"/>
    </source>
</evidence>
<dbReference type="InterPro" id="IPR058980">
    <property type="entry name" value="Glyco_transf_N"/>
</dbReference>
<dbReference type="Pfam" id="PF26168">
    <property type="entry name" value="Glyco_transf_N"/>
    <property type="match status" value="1"/>
</dbReference>
<evidence type="ECO:0000313" key="5">
    <source>
        <dbReference type="EMBL" id="KAK0575574.1"/>
    </source>
</evidence>
<evidence type="ECO:0000256" key="2">
    <source>
        <dbReference type="ARBA" id="ARBA00022676"/>
    </source>
</evidence>
<dbReference type="Proteomes" id="UP001168877">
    <property type="component" value="Unassembled WGS sequence"/>
</dbReference>
<sequence length="727" mass="79584">MDSLVPAENCPHAVCVPFPAQGHVNPMLKLAKLLNHKGFHITFVNTEYNHNRLLRSRGPDSLNGTPTFRFETIPDGLPPSNANVTQDAPSLCDSTKKTCLAPFRQLLSKLNNTSLSNVPPVTCIVSDCIMSFTLKAAQELNIPNALLWPAGACGFMGFLHYRTLIEKGLVPLKDLSDLTNGYLNTVIDWIPGMEGIKLKDLPTFIRTTDPDDIMMNFCLGEVENARNASALIFNTIYDLEGEILEAVSSTYPPIYTIGPLQLLLNHEISDDDNSLSAIKSNLWKEQPGCLEIDSTSNRDEIERSVRELMEGEKGKQIKKTAMEWRLLAEKAVIAPNGSSKLNLEKMIKERILKNTQSTITTTEQALESKLTLENSGGDREHGRGPSQRGGTSYRGRGRGRGNYSQTGYGGNYSQTGYGRAATWDWSNDKDMSESSIFHEDVAAQSPTTAVIANPTSPTATTTTELSSTTQTSPQSVPHSHNASSNNSSSSIGGNSSSPPPKIRSLQDIYNGLPPSDANVTQDVPSLCESIKKTCLAPFRQLLSKLNNTSSLNVPPVTCVVSDCIMSFTLKAAQELNIPNALLWPAGACGFMGILHYRTLIEKGLVPLKDPSDLTNGYLNTVIDWIPGMEGIKLKDLPTFIRTTDPDDFMMNFCLGEVLNARNASALIFNTIYDLEGEVLEALSSTFPPIYTIGPLQLLQNHEIPPDDNSLSGIKSNLWKEQLGCLEW</sequence>
<proteinExistence type="inferred from homology"/>
<dbReference type="PANTHER" id="PTHR11926">
    <property type="entry name" value="GLUCOSYL/GLUCURONOSYL TRANSFERASES"/>
    <property type="match status" value="1"/>
</dbReference>
<comment type="similarity">
    <text evidence="1">Belongs to the UDP-glycosyltransferase family.</text>
</comment>
<dbReference type="SUPFAM" id="SSF53756">
    <property type="entry name" value="UDP-Glycosyltransferase/glycogen phosphorylase"/>
    <property type="match status" value="2"/>
</dbReference>
<feature type="region of interest" description="Disordered" evidence="3">
    <location>
        <begin position="446"/>
        <end position="513"/>
    </location>
</feature>
<reference evidence="5" key="2">
    <citation type="submission" date="2023-06" db="EMBL/GenBank/DDBJ databases">
        <authorList>
            <person name="Swenson N.G."/>
            <person name="Wegrzyn J.L."/>
            <person name="Mcevoy S.L."/>
        </authorList>
    </citation>
    <scope>NUCLEOTIDE SEQUENCE</scope>
    <source>
        <strain evidence="5">NS2018</strain>
        <tissue evidence="5">Leaf</tissue>
    </source>
</reference>
<keyword evidence="2" id="KW-0808">Transferase</keyword>
<dbReference type="AlphaFoldDB" id="A0AA39UZA2"/>
<dbReference type="Gene3D" id="3.40.50.2000">
    <property type="entry name" value="Glycogen Phosphorylase B"/>
    <property type="match status" value="2"/>
</dbReference>
<comment type="caution">
    <text evidence="5">The sequence shown here is derived from an EMBL/GenBank/DDBJ whole genome shotgun (WGS) entry which is preliminary data.</text>
</comment>
<keyword evidence="6" id="KW-1185">Reference proteome</keyword>
<dbReference type="PANTHER" id="PTHR11926:SF1524">
    <property type="entry name" value="GLYCOSYLTRANSFERASE"/>
    <property type="match status" value="1"/>
</dbReference>
<feature type="compositionally biased region" description="Polar residues" evidence="3">
    <location>
        <begin position="402"/>
        <end position="413"/>
    </location>
</feature>
<protein>
    <recommendedName>
        <fullName evidence="4">Glycosyltransferase N-terminal domain-containing protein</fullName>
    </recommendedName>
</protein>
<feature type="compositionally biased region" description="Low complexity" evidence="3">
    <location>
        <begin position="454"/>
        <end position="496"/>
    </location>
</feature>
<dbReference type="FunFam" id="3.40.50.2000:FF:000055">
    <property type="entry name" value="Glycosyltransferase"/>
    <property type="match status" value="1"/>
</dbReference>
<dbReference type="FunFam" id="3.40.50.2000:FF:000430">
    <property type="entry name" value="Glycosyltransferase"/>
    <property type="match status" value="1"/>
</dbReference>
<evidence type="ECO:0000256" key="3">
    <source>
        <dbReference type="SAM" id="MobiDB-lite"/>
    </source>
</evidence>
<evidence type="ECO:0000256" key="1">
    <source>
        <dbReference type="ARBA" id="ARBA00009995"/>
    </source>
</evidence>
<dbReference type="EMBL" id="JAUESC010000386">
    <property type="protein sequence ID" value="KAK0575574.1"/>
    <property type="molecule type" value="Genomic_DNA"/>
</dbReference>
<dbReference type="GO" id="GO:0080044">
    <property type="term" value="F:quercetin 7-O-glucosyltransferase activity"/>
    <property type="evidence" value="ECO:0007669"/>
    <property type="project" value="TreeGrafter"/>
</dbReference>
<feature type="region of interest" description="Disordered" evidence="3">
    <location>
        <begin position="370"/>
        <end position="413"/>
    </location>
</feature>
<feature type="domain" description="Glycosyltransferase N-terminal" evidence="4">
    <location>
        <begin position="14"/>
        <end position="141"/>
    </location>
</feature>
<dbReference type="GO" id="GO:0080043">
    <property type="term" value="F:quercetin 3-O-glucosyltransferase activity"/>
    <property type="evidence" value="ECO:0007669"/>
    <property type="project" value="TreeGrafter"/>
</dbReference>